<feature type="domain" description="Telomere length regulation protein conserved" evidence="5">
    <location>
        <begin position="342"/>
        <end position="464"/>
    </location>
</feature>
<evidence type="ECO:0000256" key="2">
    <source>
        <dbReference type="ARBA" id="ARBA00006133"/>
    </source>
</evidence>
<feature type="region of interest" description="Disordered" evidence="4">
    <location>
        <begin position="228"/>
        <end position="340"/>
    </location>
</feature>
<accession>A0A2P6VRV0</accession>
<dbReference type="GO" id="GO:0051083">
    <property type="term" value="P:'de novo' cotranslational protein folding"/>
    <property type="evidence" value="ECO:0007669"/>
    <property type="project" value="TreeGrafter"/>
</dbReference>
<comment type="caution">
    <text evidence="7">The sequence shown here is derived from an EMBL/GenBank/DDBJ whole genome shotgun (WGS) entry which is preliminary data.</text>
</comment>
<gene>
    <name evidence="7" type="primary">g747</name>
    <name evidence="7" type="ORF">C2E20_0747</name>
</gene>
<reference evidence="7 8" key="1">
    <citation type="journal article" date="2018" name="Plant J.">
        <title>Genome sequences of Chlorella sorokiniana UTEX 1602 and Micractinium conductrix SAG 241.80: implications to maltose excretion by a green alga.</title>
        <authorList>
            <person name="Arriola M.B."/>
            <person name="Velmurugan N."/>
            <person name="Zhang Y."/>
            <person name="Plunkett M.H."/>
            <person name="Hondzo H."/>
            <person name="Barney B.M."/>
        </authorList>
    </citation>
    <scope>NUCLEOTIDE SEQUENCE [LARGE SCALE GENOMIC DNA]</scope>
    <source>
        <strain evidence="7 8">SAG 241.80</strain>
    </source>
</reference>
<sequence>MPDSAALDRLLDAALRAAAAQATAEAGGSPPPQLDAPPSADPAAAACAAVLTQLVPPAVWQARGDARLLLTDKLLVQQQRRLLPLAALRGLLLFLREQRESGSGGSDGSDGTGGSCSILADCAARVAQLWGDASAVQRLASPQQAYLTAALCGALALLSRQQLDAHPQLLPLLLSGTTNRLESPLQSVRRQAMRAGQALSALLDPGKPPMFADDAEQLRQLLTEETWEKAQRAQHGAAPQRTQRQQQNGGVRSGAAAATGSARQRRREERAVRRRPREVPRVQRDAGEDAEGPLTETDSDDAGGSSSDNSGMTSSGSASSAEMEPYDLEESDEDDPAKSKLQLRDLPKMLLSKAEEDWRGQLRALRHAEYLIRAAPDELPQYAVPLARALVHTKVPGWMDEEMPGAGQQGGAPSSASMQRFRNVVSLLVGAPEPAGLALAAEMYGPSMDVYQRAMILDGMAAAASEIAKPGSALPPLPGLRTAAAPQLASPAAARAEAVAAAAAAAGLMPEQQRLLTTTADGAKRVGTVTRLASRSLAAAARRAGTGPAEHVNRFPPLALKWAAALLKRCDEPQHGIDLLGRDHFLLGKLLVTLGAFMEASAQSSEAATLAAATLELMRIGRVHNHPEPYVRRAALLAGGQVLGAVPPARLATAMLGSAASGGAASGVAVSGAAAARDAADEALVSRLEWLRGWTDSVAQGDTDDSCRMMAEGVRKLQSSLAAGALAALCSGQAAAPLDGGSLLPLPSASGAGMGIPVGGLRLPDIRLP</sequence>
<keyword evidence="3" id="KW-0963">Cytoplasm</keyword>
<evidence type="ECO:0000313" key="7">
    <source>
        <dbReference type="EMBL" id="PSC76828.1"/>
    </source>
</evidence>
<dbReference type="OrthoDB" id="514640at2759"/>
<feature type="region of interest" description="Disordered" evidence="4">
    <location>
        <begin position="22"/>
        <end position="41"/>
    </location>
</feature>
<evidence type="ECO:0000256" key="4">
    <source>
        <dbReference type="SAM" id="MobiDB-lite"/>
    </source>
</evidence>
<dbReference type="InterPro" id="IPR019337">
    <property type="entry name" value="Telomere_length_regulation_dom"/>
</dbReference>
<feature type="compositionally biased region" description="Acidic residues" evidence="4">
    <location>
        <begin position="324"/>
        <end position="335"/>
    </location>
</feature>
<feature type="domain" description="TELO2 ARM repeat" evidence="6">
    <location>
        <begin position="63"/>
        <end position="217"/>
    </location>
</feature>
<dbReference type="Proteomes" id="UP000239649">
    <property type="component" value="Unassembled WGS sequence"/>
</dbReference>
<protein>
    <submittedName>
        <fullName evidence="7">Telomere length regulation TEL2-like protein</fullName>
    </submittedName>
</protein>
<evidence type="ECO:0000256" key="3">
    <source>
        <dbReference type="ARBA" id="ARBA00022490"/>
    </source>
</evidence>
<feature type="compositionally biased region" description="Basic and acidic residues" evidence="4">
    <location>
        <begin position="266"/>
        <end position="287"/>
    </location>
</feature>
<dbReference type="InterPro" id="IPR038528">
    <property type="entry name" value="TEL2_C_sf"/>
</dbReference>
<dbReference type="InterPro" id="IPR057348">
    <property type="entry name" value="TELO2_ARM"/>
</dbReference>
<proteinExistence type="inferred from homology"/>
<evidence type="ECO:0000313" key="8">
    <source>
        <dbReference type="Proteomes" id="UP000239649"/>
    </source>
</evidence>
<comment type="similarity">
    <text evidence="2">Belongs to the TEL2 family.</text>
</comment>
<dbReference type="EMBL" id="LHPF02000001">
    <property type="protein sequence ID" value="PSC76828.1"/>
    <property type="molecule type" value="Genomic_DNA"/>
</dbReference>
<dbReference type="GO" id="GO:0042162">
    <property type="term" value="F:telomeric DNA binding"/>
    <property type="evidence" value="ECO:0007669"/>
    <property type="project" value="TreeGrafter"/>
</dbReference>
<dbReference type="STRING" id="554055.A0A2P6VRV0"/>
<dbReference type="GO" id="GO:0005829">
    <property type="term" value="C:cytosol"/>
    <property type="evidence" value="ECO:0007669"/>
    <property type="project" value="TreeGrafter"/>
</dbReference>
<name>A0A2P6VRV0_9CHLO</name>
<dbReference type="PANTHER" id="PTHR15830:SF10">
    <property type="entry name" value="TELOMERE LENGTH REGULATION PROTEIN TEL2 HOMOLOG"/>
    <property type="match status" value="1"/>
</dbReference>
<evidence type="ECO:0000259" key="5">
    <source>
        <dbReference type="Pfam" id="PF10193"/>
    </source>
</evidence>
<dbReference type="AlphaFoldDB" id="A0A2P6VRV0"/>
<evidence type="ECO:0000259" key="6">
    <source>
        <dbReference type="Pfam" id="PF25320"/>
    </source>
</evidence>
<dbReference type="Gene3D" id="1.25.40.720">
    <property type="entry name" value="Telomere length regulation protein 2, C-terminal domain"/>
    <property type="match status" value="1"/>
</dbReference>
<organism evidence="7 8">
    <name type="scientific">Micractinium conductrix</name>
    <dbReference type="NCBI Taxonomy" id="554055"/>
    <lineage>
        <taxon>Eukaryota</taxon>
        <taxon>Viridiplantae</taxon>
        <taxon>Chlorophyta</taxon>
        <taxon>core chlorophytes</taxon>
        <taxon>Trebouxiophyceae</taxon>
        <taxon>Chlorellales</taxon>
        <taxon>Chlorellaceae</taxon>
        <taxon>Chlorella clade</taxon>
        <taxon>Micractinium</taxon>
    </lineage>
</organism>
<evidence type="ECO:0000256" key="1">
    <source>
        <dbReference type="ARBA" id="ARBA00004496"/>
    </source>
</evidence>
<dbReference type="PANTHER" id="PTHR15830">
    <property type="entry name" value="TELOMERE LENGTH REGULATION PROTEIN TEL2 FAMILY MEMBER"/>
    <property type="match status" value="1"/>
</dbReference>
<keyword evidence="8" id="KW-1185">Reference proteome</keyword>
<comment type="subcellular location">
    <subcellularLocation>
        <location evidence="1">Cytoplasm</location>
    </subcellularLocation>
</comment>
<dbReference type="GO" id="GO:0051879">
    <property type="term" value="F:Hsp90 protein binding"/>
    <property type="evidence" value="ECO:0007669"/>
    <property type="project" value="TreeGrafter"/>
</dbReference>
<feature type="compositionally biased region" description="Low complexity" evidence="4">
    <location>
        <begin position="302"/>
        <end position="320"/>
    </location>
</feature>
<dbReference type="Pfam" id="PF10193">
    <property type="entry name" value="Telomere_reg-2"/>
    <property type="match status" value="1"/>
</dbReference>
<dbReference type="Pfam" id="PF25320">
    <property type="entry name" value="TELO2_ARM"/>
    <property type="match status" value="1"/>
</dbReference>
<feature type="compositionally biased region" description="Low complexity" evidence="4">
    <location>
        <begin position="249"/>
        <end position="262"/>
    </location>
</feature>
<dbReference type="InterPro" id="IPR051970">
    <property type="entry name" value="TEL2_Regulation"/>
</dbReference>